<comment type="caution">
    <text evidence="3">The sequence shown here is derived from an EMBL/GenBank/DDBJ whole genome shotgun (WGS) entry which is preliminary data.</text>
</comment>
<dbReference type="PANTHER" id="PTHR12277:SF79">
    <property type="entry name" value="XAA-PRO DIPEPTIDYL-PEPTIDASE-RELATED"/>
    <property type="match status" value="1"/>
</dbReference>
<dbReference type="InterPro" id="IPR022742">
    <property type="entry name" value="Hydrolase_4"/>
</dbReference>
<feature type="domain" description="Serine aminopeptidase S33" evidence="2">
    <location>
        <begin position="40"/>
        <end position="164"/>
    </location>
</feature>
<evidence type="ECO:0000256" key="1">
    <source>
        <dbReference type="SAM" id="MobiDB-lite"/>
    </source>
</evidence>
<name>A0ABS9TRW2_9PSEU</name>
<dbReference type="RefSeq" id="WP_241041899.1">
    <property type="nucleotide sequence ID" value="NZ_BAAAJF010000069.1"/>
</dbReference>
<reference evidence="3 4" key="1">
    <citation type="submission" date="2022-03" db="EMBL/GenBank/DDBJ databases">
        <title>Pseudonocardia alaer sp. nov., a novel actinomycete isolated from reed forest soil.</title>
        <authorList>
            <person name="Wang L."/>
        </authorList>
    </citation>
    <scope>NUCLEOTIDE SEQUENCE [LARGE SCALE GENOMIC DNA]</scope>
    <source>
        <strain evidence="3 4">Y-16303</strain>
    </source>
</reference>
<evidence type="ECO:0000313" key="4">
    <source>
        <dbReference type="Proteomes" id="UP001299970"/>
    </source>
</evidence>
<proteinExistence type="predicted"/>
<sequence length="289" mass="29774">MRADGTSSAAEVTPHAVDVTSADGVRLSGIHLPGPGGDTAIAVCHGFTHHTRHSSTRPVLAALSLDAPVVAVDMRGHGRSGGRSTVGDSELLDLDAAVRWARAAGYSRVATAGFSLGAAVALRHATVTGTSRPDAVVAVSGPARWYSRETPAMRRVHWLLEQPHGRAVARLLGVRLDSSWEVVPPSPVEVVADVAPVPLLLVHFTGDRYFSAAHAQALTAASGGHAQLWTEPGAGHGESGTGPELAARIARWALAAARTGSPGELTRSDGSTVGPRTPAERRAPGSEVG</sequence>
<dbReference type="PANTHER" id="PTHR12277">
    <property type="entry name" value="ALPHA/BETA HYDROLASE DOMAIN-CONTAINING PROTEIN"/>
    <property type="match status" value="1"/>
</dbReference>
<dbReference type="Pfam" id="PF12146">
    <property type="entry name" value="Hydrolase_4"/>
    <property type="match status" value="1"/>
</dbReference>
<dbReference type="SUPFAM" id="SSF53474">
    <property type="entry name" value="alpha/beta-Hydrolases"/>
    <property type="match status" value="1"/>
</dbReference>
<dbReference type="GO" id="GO:0016787">
    <property type="term" value="F:hydrolase activity"/>
    <property type="evidence" value="ECO:0007669"/>
    <property type="project" value="UniProtKB-KW"/>
</dbReference>
<keyword evidence="4" id="KW-1185">Reference proteome</keyword>
<gene>
    <name evidence="3" type="ORF">MMF94_35800</name>
</gene>
<dbReference type="InterPro" id="IPR029058">
    <property type="entry name" value="AB_hydrolase_fold"/>
</dbReference>
<organism evidence="3 4">
    <name type="scientific">Pseudonocardia alaniniphila</name>
    <dbReference type="NCBI Taxonomy" id="75291"/>
    <lineage>
        <taxon>Bacteria</taxon>
        <taxon>Bacillati</taxon>
        <taxon>Actinomycetota</taxon>
        <taxon>Actinomycetes</taxon>
        <taxon>Pseudonocardiales</taxon>
        <taxon>Pseudonocardiaceae</taxon>
        <taxon>Pseudonocardia</taxon>
    </lineage>
</organism>
<dbReference type="Gene3D" id="3.40.50.1820">
    <property type="entry name" value="alpha/beta hydrolase"/>
    <property type="match status" value="1"/>
</dbReference>
<evidence type="ECO:0000259" key="2">
    <source>
        <dbReference type="Pfam" id="PF12146"/>
    </source>
</evidence>
<dbReference type="EMBL" id="JAKXMK010000039">
    <property type="protein sequence ID" value="MCH6171098.1"/>
    <property type="molecule type" value="Genomic_DNA"/>
</dbReference>
<dbReference type="Proteomes" id="UP001299970">
    <property type="component" value="Unassembled WGS sequence"/>
</dbReference>
<accession>A0ABS9TRW2</accession>
<protein>
    <submittedName>
        <fullName evidence="3">Alpha/beta fold hydrolase</fullName>
    </submittedName>
</protein>
<feature type="region of interest" description="Disordered" evidence="1">
    <location>
        <begin position="258"/>
        <end position="289"/>
    </location>
</feature>
<evidence type="ECO:0000313" key="3">
    <source>
        <dbReference type="EMBL" id="MCH6171098.1"/>
    </source>
</evidence>
<keyword evidence="3" id="KW-0378">Hydrolase</keyword>
<feature type="compositionally biased region" description="Basic and acidic residues" evidence="1">
    <location>
        <begin position="278"/>
        <end position="289"/>
    </location>
</feature>